<evidence type="ECO:0000313" key="5">
    <source>
        <dbReference type="Proteomes" id="UP000217785"/>
    </source>
</evidence>
<dbReference type="Proteomes" id="UP000217785">
    <property type="component" value="Unassembled WGS sequence"/>
</dbReference>
<dbReference type="SUPFAM" id="SSF53271">
    <property type="entry name" value="PRTase-like"/>
    <property type="match status" value="1"/>
</dbReference>
<name>A0A292YJ09_9BACL</name>
<dbReference type="PANTHER" id="PTHR47505:SF1">
    <property type="entry name" value="DNA UTILIZATION PROTEIN YHGH"/>
    <property type="match status" value="1"/>
</dbReference>
<dbReference type="Pfam" id="PF18912">
    <property type="entry name" value="DZR_2"/>
    <property type="match status" value="1"/>
</dbReference>
<dbReference type="CDD" id="cd06223">
    <property type="entry name" value="PRTases_typeI"/>
    <property type="match status" value="1"/>
</dbReference>
<dbReference type="AlphaFoldDB" id="A0A292YJ09"/>
<comment type="caution">
    <text evidence="4">The sequence shown here is derived from an EMBL/GenBank/DDBJ whole genome shotgun (WGS) entry which is preliminary data.</text>
</comment>
<gene>
    <name evidence="4" type="ORF">EFBL_0505</name>
</gene>
<accession>A0A292YJ09</accession>
<reference evidence="5" key="1">
    <citation type="submission" date="2017-07" db="EMBL/GenBank/DDBJ databases">
        <title>Draft genome sequence of Effusibacillus lacus strain skLN1.</title>
        <authorList>
            <person name="Watanabe M."/>
            <person name="Kojima H."/>
            <person name="Fukui M."/>
        </authorList>
    </citation>
    <scope>NUCLEOTIDE SEQUENCE [LARGE SCALE GENOMIC DNA]</scope>
    <source>
        <strain evidence="5">skLN1</strain>
    </source>
</reference>
<evidence type="ECO:0000256" key="1">
    <source>
        <dbReference type="ARBA" id="ARBA00008007"/>
    </source>
</evidence>
<feature type="domain" description="Double zinc ribbon" evidence="3">
    <location>
        <begin position="59"/>
        <end position="94"/>
    </location>
</feature>
<dbReference type="OrthoDB" id="9779910at2"/>
<feature type="domain" description="Phosphoribosyltransferase" evidence="2">
    <location>
        <begin position="221"/>
        <end position="263"/>
    </location>
</feature>
<dbReference type="InterPro" id="IPR029057">
    <property type="entry name" value="PRTase-like"/>
</dbReference>
<dbReference type="InterPro" id="IPR000836">
    <property type="entry name" value="PRTase_dom"/>
</dbReference>
<proteinExistence type="inferred from homology"/>
<dbReference type="PANTHER" id="PTHR47505">
    <property type="entry name" value="DNA UTILIZATION PROTEIN YHGH"/>
    <property type="match status" value="1"/>
</dbReference>
<protein>
    <recommendedName>
        <fullName evidence="6">ComF family protein</fullName>
    </recommendedName>
</protein>
<dbReference type="InterPro" id="IPR044005">
    <property type="entry name" value="DZR_2"/>
</dbReference>
<evidence type="ECO:0008006" key="6">
    <source>
        <dbReference type="Google" id="ProtNLM"/>
    </source>
</evidence>
<dbReference type="Gene3D" id="3.40.50.2020">
    <property type="match status" value="1"/>
</dbReference>
<dbReference type="Pfam" id="PF00156">
    <property type="entry name" value="Pribosyltran"/>
    <property type="match status" value="1"/>
</dbReference>
<evidence type="ECO:0000259" key="3">
    <source>
        <dbReference type="Pfam" id="PF18912"/>
    </source>
</evidence>
<comment type="similarity">
    <text evidence="1">Belongs to the ComF/GntX family.</text>
</comment>
<sequence length="264" mass="29567">MSLRDYMEALLGLLYPQERSCLSCRSSLPEENSTWNRNGPSGDWPVSLPREPVAGWASEIPLCPRCQADLIPIEPPYCLLCGRHIEEPGRCPECIRGSAFVLSRSYGKYEGVLRDMLHRFKFSREEKLLPILGSCLCQGWNLHMAHFSTDWLVPVPAHPKRIKERGYNQAERLALHLSSYSNIPLLPALQRQIHLKGQATRNRQERLKALQGTYVCDPAFLDAVSGSSVLLVDDIYTTGATAEACARALMEAGAEQVYVITVAR</sequence>
<evidence type="ECO:0000313" key="4">
    <source>
        <dbReference type="EMBL" id="GAX88891.1"/>
    </source>
</evidence>
<dbReference type="InterPro" id="IPR051910">
    <property type="entry name" value="ComF/GntX_DNA_util-trans"/>
</dbReference>
<evidence type="ECO:0000259" key="2">
    <source>
        <dbReference type="Pfam" id="PF00156"/>
    </source>
</evidence>
<dbReference type="EMBL" id="BDUF01000010">
    <property type="protein sequence ID" value="GAX88891.1"/>
    <property type="molecule type" value="Genomic_DNA"/>
</dbReference>
<keyword evidence="5" id="KW-1185">Reference proteome</keyword>
<organism evidence="4 5">
    <name type="scientific">Effusibacillus lacus</name>
    <dbReference type="NCBI Taxonomy" id="1348429"/>
    <lineage>
        <taxon>Bacteria</taxon>
        <taxon>Bacillati</taxon>
        <taxon>Bacillota</taxon>
        <taxon>Bacilli</taxon>
        <taxon>Bacillales</taxon>
        <taxon>Alicyclobacillaceae</taxon>
        <taxon>Effusibacillus</taxon>
    </lineage>
</organism>